<proteinExistence type="predicted"/>
<dbReference type="AlphaFoldDB" id="A0A9P8QRD6"/>
<protein>
    <submittedName>
        <fullName evidence="1">Uncharacterized protein</fullName>
    </submittedName>
</protein>
<keyword evidence="2" id="KW-1185">Reference proteome</keyword>
<name>A0A9P8QRD6_9HYPO</name>
<accession>A0A9P8QRD6</accession>
<organism evidence="1 2">
    <name type="scientific">Trichoderma cornu-damae</name>
    <dbReference type="NCBI Taxonomy" id="654480"/>
    <lineage>
        <taxon>Eukaryota</taxon>
        <taxon>Fungi</taxon>
        <taxon>Dikarya</taxon>
        <taxon>Ascomycota</taxon>
        <taxon>Pezizomycotina</taxon>
        <taxon>Sordariomycetes</taxon>
        <taxon>Hypocreomycetidae</taxon>
        <taxon>Hypocreales</taxon>
        <taxon>Hypocreaceae</taxon>
        <taxon>Trichoderma</taxon>
    </lineage>
</organism>
<gene>
    <name evidence="1" type="ORF">Trco_003691</name>
</gene>
<dbReference type="Proteomes" id="UP000827724">
    <property type="component" value="Unassembled WGS sequence"/>
</dbReference>
<comment type="caution">
    <text evidence="1">The sequence shown here is derived from an EMBL/GenBank/DDBJ whole genome shotgun (WGS) entry which is preliminary data.</text>
</comment>
<evidence type="ECO:0000313" key="2">
    <source>
        <dbReference type="Proteomes" id="UP000827724"/>
    </source>
</evidence>
<reference evidence="1" key="1">
    <citation type="submission" date="2021-08" db="EMBL/GenBank/DDBJ databases">
        <title>Chromosome-Level Trichoderma cornu-damae using Hi-C Data.</title>
        <authorList>
            <person name="Kim C.S."/>
        </authorList>
    </citation>
    <scope>NUCLEOTIDE SEQUENCE</scope>
    <source>
        <strain evidence="1">KA19-0412C</strain>
    </source>
</reference>
<sequence>MALILMKRGQNVREVDHPKLHVAPGIAPQDEFHAPSIDAAAPVEYGERCAHGGGKIGHLDALGEQVV</sequence>
<evidence type="ECO:0000313" key="1">
    <source>
        <dbReference type="EMBL" id="KAH6607378.1"/>
    </source>
</evidence>
<dbReference type="EMBL" id="JAIWOZ010000003">
    <property type="protein sequence ID" value="KAH6607378.1"/>
    <property type="molecule type" value="Genomic_DNA"/>
</dbReference>